<gene>
    <name evidence="2" type="ORF">JGUZn3_19200</name>
</gene>
<evidence type="ECO:0000313" key="2">
    <source>
        <dbReference type="EMBL" id="QNT79133.1"/>
    </source>
</evidence>
<dbReference type="Proteomes" id="UP000516349">
    <property type="component" value="Chromosome"/>
</dbReference>
<dbReference type="InterPro" id="IPR050400">
    <property type="entry name" value="Bact_Cytoskel_RodZ"/>
</dbReference>
<name>A0A7H1NTM3_9PROT</name>
<dbReference type="PANTHER" id="PTHR34475:SF1">
    <property type="entry name" value="CYTOSKELETON PROTEIN RODZ"/>
    <property type="match status" value="1"/>
</dbReference>
<feature type="compositionally biased region" description="Low complexity" evidence="1">
    <location>
        <begin position="348"/>
        <end position="366"/>
    </location>
</feature>
<feature type="region of interest" description="Disordered" evidence="1">
    <location>
        <begin position="345"/>
        <end position="470"/>
    </location>
</feature>
<dbReference type="Pfam" id="PF13413">
    <property type="entry name" value="HTH_25"/>
    <property type="match status" value="1"/>
</dbReference>
<sequence>MIFSRKPSSLQEPSTLRVGLLLKDRREELGWNLEDVAKWLKIKESYLHALEYEEIDNLPGSAYVLGFLRTYAEALQLDSAEIVELFRKQHRIEMEHPVLHFPVPESERSIPSTVWVAMGVFVVLGAYIGWYEFGGSGGNSSSQKEAVVEAEGRVAGAEEQHLSPQIASMMPNTPEGDDQPNKMPDLSTHKVSESKNVLSLLTTLGGGKTTDNDKMSPIPPAQGNEVLQEEMDHGTNEEKAEENVAPAENLHPVVIITAKKKLWLNVSDGEKSLFSKMMAAGEKWQVPEEAQQPIMNMGPHGGRLEISVSGIGSGVVEGSGSSTRNIALIPDQLLQKGIVKKTEIPPISSSQVSSSQAQPSSSSNVSTLATEHEDLPQGGDAASSSQGAPSPQDQVPQGQGGVAAKPQGVKNSSRNTGGKQWAGWSGKKEKSSRAVHRRVTADDLNAQQLQNSHAVATSIKKETESEDSDE</sequence>
<organism evidence="2 3">
    <name type="scientific">Entomobacter blattae</name>
    <dbReference type="NCBI Taxonomy" id="2762277"/>
    <lineage>
        <taxon>Bacteria</taxon>
        <taxon>Pseudomonadati</taxon>
        <taxon>Pseudomonadota</taxon>
        <taxon>Alphaproteobacteria</taxon>
        <taxon>Acetobacterales</taxon>
        <taxon>Acetobacteraceae</taxon>
        <taxon>Entomobacter</taxon>
    </lineage>
</organism>
<feature type="compositionally biased region" description="Basic and acidic residues" evidence="1">
    <location>
        <begin position="146"/>
        <end position="161"/>
    </location>
</feature>
<proteinExistence type="predicted"/>
<dbReference type="RefSeq" id="WP_203413322.1">
    <property type="nucleotide sequence ID" value="NZ_CP060244.1"/>
</dbReference>
<feature type="compositionally biased region" description="Low complexity" evidence="1">
    <location>
        <begin position="376"/>
        <end position="397"/>
    </location>
</feature>
<evidence type="ECO:0000313" key="3">
    <source>
        <dbReference type="Proteomes" id="UP000516349"/>
    </source>
</evidence>
<dbReference type="InterPro" id="IPR010982">
    <property type="entry name" value="Lambda_DNA-bd_dom_sf"/>
</dbReference>
<reference evidence="2 3" key="1">
    <citation type="submission" date="2020-08" db="EMBL/GenBank/DDBJ databases">
        <title>Complete genome sequence of Entomobacter blattae G55GP.</title>
        <authorList>
            <person name="Poehlein A."/>
            <person name="Guzman J."/>
            <person name="Daniel R."/>
            <person name="Vilcinskas A."/>
        </authorList>
    </citation>
    <scope>NUCLEOTIDE SEQUENCE [LARGE SCALE GENOMIC DNA]</scope>
    <source>
        <strain evidence="2 3">G55GP</strain>
    </source>
</reference>
<feature type="region of interest" description="Disordered" evidence="1">
    <location>
        <begin position="136"/>
        <end position="192"/>
    </location>
</feature>
<dbReference type="SUPFAM" id="SSF47413">
    <property type="entry name" value="lambda repressor-like DNA-binding domains"/>
    <property type="match status" value="1"/>
</dbReference>
<keyword evidence="3" id="KW-1185">Reference proteome</keyword>
<feature type="compositionally biased region" description="Polar residues" evidence="1">
    <location>
        <begin position="409"/>
        <end position="418"/>
    </location>
</feature>
<dbReference type="KEGG" id="ebla:JGUZn3_19200"/>
<accession>A0A7H1NTM3</accession>
<evidence type="ECO:0000256" key="1">
    <source>
        <dbReference type="SAM" id="MobiDB-lite"/>
    </source>
</evidence>
<dbReference type="Gene3D" id="1.10.260.40">
    <property type="entry name" value="lambda repressor-like DNA-binding domains"/>
    <property type="match status" value="1"/>
</dbReference>
<feature type="compositionally biased region" description="Polar residues" evidence="1">
    <location>
        <begin position="445"/>
        <end position="455"/>
    </location>
</feature>
<dbReference type="CDD" id="cd00093">
    <property type="entry name" value="HTH_XRE"/>
    <property type="match status" value="1"/>
</dbReference>
<dbReference type="EMBL" id="CP060244">
    <property type="protein sequence ID" value="QNT79133.1"/>
    <property type="molecule type" value="Genomic_DNA"/>
</dbReference>
<dbReference type="GO" id="GO:0003677">
    <property type="term" value="F:DNA binding"/>
    <property type="evidence" value="ECO:0007669"/>
    <property type="project" value="InterPro"/>
</dbReference>
<dbReference type="InterPro" id="IPR001387">
    <property type="entry name" value="Cro/C1-type_HTH"/>
</dbReference>
<dbReference type="AlphaFoldDB" id="A0A7H1NTM3"/>
<dbReference type="PANTHER" id="PTHR34475">
    <property type="match status" value="1"/>
</dbReference>
<protein>
    <submittedName>
        <fullName evidence="2">Helix-turn-helix domain protein</fullName>
    </submittedName>
</protein>